<dbReference type="Gene3D" id="3.40.50.12140">
    <property type="entry name" value="Domain of unknown function DUF4159"/>
    <property type="match status" value="1"/>
</dbReference>
<dbReference type="AlphaFoldDB" id="A0A7C3KD48"/>
<evidence type="ECO:0000259" key="1">
    <source>
        <dbReference type="Pfam" id="PF13709"/>
    </source>
</evidence>
<name>A0A7C3KD48_9CYAN</name>
<dbReference type="EMBL" id="DSRU01000049">
    <property type="protein sequence ID" value="HFM96965.1"/>
    <property type="molecule type" value="Genomic_DNA"/>
</dbReference>
<dbReference type="Pfam" id="PF13709">
    <property type="entry name" value="DUF4159"/>
    <property type="match status" value="1"/>
</dbReference>
<sequence length="441" mass="49221">MTQLFPLPIIQPFERLQVTDGLRITADRWQRAHDYHRHRQNLHYQSVHQPGIVYGLGVYPTVAPADVPSKYRDGYWLQIQPGIAIDVMGNPIIVPEPIDFHITTRPTTETVVVYLVLSYVDPTELKGLERQEMVRETFRIDEKNSPPIAREVELCRIQLSPDGAQLEVPGDVFAPGFNQIDVRDRLSVQARPHTMVMLAEVVHPDDPTAYRRSTQLASFVRSVSPLYPAMGAQLTALSLYELQATTTPIDLLYFTGEQPFLPTQTEATALQTYLEQGGVLLVDVPATGAALAKSMMDFAQSIGTPLQYLEPPLPLRAIATPDRQHPLRTSPFVFAQLPHFAEQPIQVLVGGGIVLVLGDLASAWGVSDDRLLPREMIRTAQEFGINILSFAAKRRNWMQLVRSPQPLTYSSSSPFESAAAVPRNVGEKPHSKQMERIIGQL</sequence>
<feature type="domain" description="DUF4159" evidence="1">
    <location>
        <begin position="251"/>
        <end position="391"/>
    </location>
</feature>
<evidence type="ECO:0000313" key="2">
    <source>
        <dbReference type="EMBL" id="HFM96965.1"/>
    </source>
</evidence>
<dbReference type="InterPro" id="IPR025297">
    <property type="entry name" value="DUF4159"/>
</dbReference>
<organism evidence="2">
    <name type="scientific">Oscillatoriales cyanobacterium SpSt-418</name>
    <dbReference type="NCBI Taxonomy" id="2282169"/>
    <lineage>
        <taxon>Bacteria</taxon>
        <taxon>Bacillati</taxon>
        <taxon>Cyanobacteriota</taxon>
        <taxon>Cyanophyceae</taxon>
        <taxon>Oscillatoriophycideae</taxon>
        <taxon>Oscillatoriales</taxon>
    </lineage>
</organism>
<accession>A0A7C3KD48</accession>
<gene>
    <name evidence="2" type="ORF">ENR64_04210</name>
</gene>
<proteinExistence type="predicted"/>
<protein>
    <submittedName>
        <fullName evidence="2">DUF4159 domain-containing protein</fullName>
    </submittedName>
</protein>
<reference evidence="2" key="1">
    <citation type="journal article" date="2020" name="mSystems">
        <title>Genome- and Community-Level Interaction Insights into Carbon Utilization and Element Cycling Functions of Hydrothermarchaeota in Hydrothermal Sediment.</title>
        <authorList>
            <person name="Zhou Z."/>
            <person name="Liu Y."/>
            <person name="Xu W."/>
            <person name="Pan J."/>
            <person name="Luo Z.H."/>
            <person name="Li M."/>
        </authorList>
    </citation>
    <scope>NUCLEOTIDE SEQUENCE [LARGE SCALE GENOMIC DNA]</scope>
    <source>
        <strain evidence="2">SpSt-418</strain>
    </source>
</reference>
<comment type="caution">
    <text evidence="2">The sequence shown here is derived from an EMBL/GenBank/DDBJ whole genome shotgun (WGS) entry which is preliminary data.</text>
</comment>